<dbReference type="RefSeq" id="WP_016519658.1">
    <property type="nucleotide sequence ID" value="NZ_KE332514.1"/>
</dbReference>
<name>S3L5V4_9SPIR</name>
<evidence type="ECO:0000259" key="3">
    <source>
        <dbReference type="Pfam" id="PF18998"/>
    </source>
</evidence>
<dbReference type="PANTHER" id="PTHR11319:SF35">
    <property type="entry name" value="OUTER MEMBRANE PROTEIN PMPC-RELATED"/>
    <property type="match status" value="1"/>
</dbReference>
<evidence type="ECO:0000256" key="1">
    <source>
        <dbReference type="ARBA" id="ARBA00004196"/>
    </source>
</evidence>
<proteinExistence type="predicted"/>
<organism evidence="4 5">
    <name type="scientific">Treponema vincentii F0403</name>
    <dbReference type="NCBI Taxonomy" id="1125702"/>
    <lineage>
        <taxon>Bacteria</taxon>
        <taxon>Pseudomonadati</taxon>
        <taxon>Spirochaetota</taxon>
        <taxon>Spirochaetia</taxon>
        <taxon>Spirochaetales</taxon>
        <taxon>Treponemataceae</taxon>
        <taxon>Treponema</taxon>
    </lineage>
</organism>
<dbReference type="InterPro" id="IPR044060">
    <property type="entry name" value="Bacterial_rp_domain"/>
</dbReference>
<evidence type="ECO:0000256" key="2">
    <source>
        <dbReference type="SAM" id="SignalP"/>
    </source>
</evidence>
<dbReference type="Gene3D" id="2.160.20.20">
    <property type="match status" value="1"/>
</dbReference>
<dbReference type="InterPro" id="IPR042229">
    <property type="entry name" value="Listeria/Bacterioides_rpt_sf"/>
</dbReference>
<dbReference type="EMBL" id="ATFC01000013">
    <property type="protein sequence ID" value="EPF45858.1"/>
    <property type="molecule type" value="Genomic_DNA"/>
</dbReference>
<dbReference type="NCBIfam" id="TIGR02543">
    <property type="entry name" value="List_Bact_rpt"/>
    <property type="match status" value="1"/>
</dbReference>
<dbReference type="SMART" id="SM00710">
    <property type="entry name" value="PbH1"/>
    <property type="match status" value="20"/>
</dbReference>
<dbReference type="InterPro" id="IPR006626">
    <property type="entry name" value="PbH1"/>
</dbReference>
<dbReference type="GO" id="GO:0030313">
    <property type="term" value="C:cell envelope"/>
    <property type="evidence" value="ECO:0007669"/>
    <property type="project" value="UniProtKB-SubCell"/>
</dbReference>
<dbReference type="GeneID" id="301462580"/>
<gene>
    <name evidence="4" type="ORF">HMPREF1222_02488</name>
</gene>
<dbReference type="Gene3D" id="2.60.40.4270">
    <property type="entry name" value="Listeria-Bacteroides repeat domain"/>
    <property type="match status" value="1"/>
</dbReference>
<dbReference type="InterPro" id="IPR011050">
    <property type="entry name" value="Pectin_lyase_fold/virulence"/>
</dbReference>
<dbReference type="InterPro" id="IPR013378">
    <property type="entry name" value="InlB-like_B-rpt"/>
</dbReference>
<accession>S3L5V4</accession>
<dbReference type="PROSITE" id="PS51257">
    <property type="entry name" value="PROKAR_LIPOPROTEIN"/>
    <property type="match status" value="1"/>
</dbReference>
<dbReference type="Proteomes" id="UP000014605">
    <property type="component" value="Unassembled WGS sequence"/>
</dbReference>
<sequence length="1813" mass="186161">MRKAFIIVTGILFTLLSAACRPFTADIGSYLGYWSSEAFVVSADINTETQNDASGMVSVASAKDVIITLKVQNPKSFKLVMPSASETRNIVDFAQLTGTKPVVDSDYTLEQPDDDRKVLTLTYKAGFLQNSEWGEKDVSSTITLYADDGREFKHPYTFKIKANTPPATPGFTVAKTAGTPAYYVLCITVPDMDKKVQGSRLLHKDITRIEVNGTPYPFSVNEAENRFEKPESGLFMSYSAVEKLDDSDAADVPSGGWVLYYKTDVEVREGAAKKDYTVRLADAKGLVSGILNASTKPNKAEVEKVDITKGNIFGSGSGNSEGDPVIIACDSTGAELKVSSATAGVTVHGTLTAGTAESTQYNGNPITVPLPLNGAGEKTYKLEYYTDGEGFARTDVKTVYYKILKGYTVTFDANSGTYPGGTTAVCKHVLYGSTVSEPDPLPVKQGYYLPGWYRTADGSGQEWNFADDTVTNDITLYADWAAGEGTKYKVEHYRQNIADDNYELADTENKTGTTEGKAGYSPKTGAEAYPGCEYDSTLTRINGVVQTTGSINADESTVVQLYYKRKTYTVNFSVDGSGGTISAAVTGGSVTSTSSASVKHDGSISFTATPETGYAVAGWTVSPGSFTSGANIDQSATLSNVTAGATVTVKFFENTINGAAGPNEAWKKLRKAVNEAPAGGTIVINGEIKATNDADNNGEILVNKNLTIKPKNNAGVLDANKKADGKPAHRIFKVYGAGVTLTLKDLTLTGGIAETSGDALGGGISVTNGGKLTLQNTTITHCQANYGGAVLVDGSSSSVTMTGGEITGNTGKLGGGGAYVHEGTFTLGTGASIKSNIAEGSNGGGVYVDTYGTLNINGGFIQSNKATQSGSAVGNGGGVYVFGNTGDKGKVIMTAGTIGGDSASDGNTAGFDGGVYRGVGGGVYSEGGTFEISSGEIKSNNANSGGGIYVKGAGATLTMSGGKISANKAVTDSSAPSGQQGGAGGGIVIDTGAKLTISGGAVVGGSSDAEGNTAQYGGGIYLMKGSEKAEITGGSIAYNKADTGVGGGIALMQGGAQAEMTGGSITYNKADIGVGGGVYIGDNNSATRSLFTLKDGNISYNEAKGAGGVYASGDFTMDGGVIEGNKAIGDSDPTSNTGRGGGVAIIAATMNMTGGEIKNNNALEGGGGVSLGLSGARDAVFNMSGGTISGNTLTETTGTGKGVEFFTESTEHGGIHYYTIMKMSGSAKVAQDNDVYVNESRTITVEGALENNLAAVITPKTYGGDRQVLEGTAALLSSEHAKFKVTPKDLGGGNTQQWQVDNDGKLCTETVTVTGSASERWKKLKEAVRTIADGGAIVIDGEIKATSDTDNNGEIVINKNISIKKAHSAASAVIDANSNAHRIFKVESGKTLTLDNLTLKGGNAVGATDAAGSGGAIFVQGATVRITNCTLTGNKADKNGGAVWAEKKDSSTAKVIINSSIIGGTGGDGNKVTDQDGFGGGIVINDGTLNLTDTRIIGNKAGRGGGVRTNKSTVTMTRCTIESNETTGINNDDGGGGVYTHEGELTMTNCILTGNTANGAAYGGGMAIEGTTVTMTGCALKGNTASNGGGIYTRYLDDTVTPKTAVTIDGGTIGGTQSDEANKATGSSDGFGGGIFVDKNYIVTLKGSVQVIGNTAKDGGGVYAGENSTFKMYDSSIANNTGTTGKGVYVKGGDGTPSKIDAVFIMGGAACVGKWVTGTLQDGNDVYLGENGGSGNLVSIKIDKDKPITQPKAARITPKNHAPDEIVLRMWNSLDNSSPTTGGVYNDKFTVTPQTFPAQQWEVTGDGQLQRKP</sequence>
<dbReference type="InterPro" id="IPR012332">
    <property type="entry name" value="Autotransporter_pectin_lyase_C"/>
</dbReference>
<dbReference type="HOGENOM" id="CLU_249080_0_0_12"/>
<feature type="chain" id="PRO_5004511614" description="Bacterial repeat domain-containing protein" evidence="2">
    <location>
        <begin position="20"/>
        <end position="1813"/>
    </location>
</feature>
<evidence type="ECO:0000313" key="5">
    <source>
        <dbReference type="Proteomes" id="UP000014605"/>
    </source>
</evidence>
<dbReference type="PATRIC" id="fig|1125702.3.peg.2576"/>
<reference evidence="4 5" key="1">
    <citation type="submission" date="2013-04" db="EMBL/GenBank/DDBJ databases">
        <title>The Genome Sequence of Treponema vincentii F0403.</title>
        <authorList>
            <consortium name="The Broad Institute Genomics Platform"/>
            <person name="Earl A."/>
            <person name="Ward D."/>
            <person name="Feldgarden M."/>
            <person name="Gevers D."/>
            <person name="Leonetti C."/>
            <person name="Izard J."/>
            <person name="Walker B."/>
            <person name="Young S."/>
            <person name="Zeng Q."/>
            <person name="Gargeya S."/>
            <person name="Fitzgerald M."/>
            <person name="Haas B."/>
            <person name="Abouelleil A."/>
            <person name="Allen A.W."/>
            <person name="Alvarado L."/>
            <person name="Arachchi H.M."/>
            <person name="Berlin A.M."/>
            <person name="Chapman S.B."/>
            <person name="Gainer-Dewar J."/>
            <person name="Goldberg J."/>
            <person name="Griggs A."/>
            <person name="Gujja S."/>
            <person name="Hansen M."/>
            <person name="Howarth C."/>
            <person name="Imamovic A."/>
            <person name="Ireland A."/>
            <person name="Larimer J."/>
            <person name="McCowan C."/>
            <person name="Murphy C."/>
            <person name="Pearson M."/>
            <person name="Poon T.W."/>
            <person name="Priest M."/>
            <person name="Roberts A."/>
            <person name="Saif S."/>
            <person name="Shea T."/>
            <person name="Sisk P."/>
            <person name="Sykes S."/>
            <person name="Wortman J."/>
            <person name="Nusbaum C."/>
            <person name="Birren B."/>
        </authorList>
    </citation>
    <scope>NUCLEOTIDE SEQUENCE [LARGE SCALE GENOMIC DNA]</scope>
    <source>
        <strain evidence="4 5">F0403</strain>
    </source>
</reference>
<dbReference type="PANTHER" id="PTHR11319">
    <property type="entry name" value="G PROTEIN-COUPLED RECEPTOR-RELATED"/>
    <property type="match status" value="1"/>
</dbReference>
<comment type="caution">
    <text evidence="4">The sequence shown here is derived from an EMBL/GenBank/DDBJ whole genome shotgun (WGS) entry which is preliminary data.</text>
</comment>
<dbReference type="SUPFAM" id="SSF51126">
    <property type="entry name" value="Pectin lyase-like"/>
    <property type="match status" value="3"/>
</dbReference>
<keyword evidence="5" id="KW-1185">Reference proteome</keyword>
<feature type="signal peptide" evidence="2">
    <location>
        <begin position="1"/>
        <end position="19"/>
    </location>
</feature>
<comment type="subcellular location">
    <subcellularLocation>
        <location evidence="1">Cell envelope</location>
    </subcellularLocation>
</comment>
<feature type="domain" description="Bacterial repeat" evidence="3">
    <location>
        <begin position="583"/>
        <end position="653"/>
    </location>
</feature>
<evidence type="ECO:0000313" key="4">
    <source>
        <dbReference type="EMBL" id="EPF45858.1"/>
    </source>
</evidence>
<keyword evidence="2" id="KW-0732">Signal</keyword>
<protein>
    <recommendedName>
        <fullName evidence="3">Bacterial repeat domain-containing protein</fullName>
    </recommendedName>
</protein>
<dbReference type="Pfam" id="PF18998">
    <property type="entry name" value="Flg_new_2"/>
    <property type="match status" value="1"/>
</dbReference>
<dbReference type="Gene3D" id="2.160.20.10">
    <property type="entry name" value="Single-stranded right-handed beta-helix, Pectin lyase-like"/>
    <property type="match status" value="1"/>
</dbReference>
<dbReference type="Pfam" id="PF09479">
    <property type="entry name" value="Flg_new"/>
    <property type="match status" value="1"/>
</dbReference>
<dbReference type="InterPro" id="IPR012334">
    <property type="entry name" value="Pectin_lyas_fold"/>
</dbReference>